<accession>A0ACC0PWN7</accession>
<evidence type="ECO:0000313" key="1">
    <source>
        <dbReference type="EMBL" id="KAI8569581.1"/>
    </source>
</evidence>
<protein>
    <submittedName>
        <fullName evidence="1">Uncharacterized protein</fullName>
    </submittedName>
</protein>
<name>A0ACC0PWN7_RHOML</name>
<gene>
    <name evidence="1" type="ORF">RHMOL_Rhmol02G0289200</name>
</gene>
<evidence type="ECO:0000313" key="2">
    <source>
        <dbReference type="Proteomes" id="UP001062846"/>
    </source>
</evidence>
<keyword evidence="2" id="KW-1185">Reference proteome</keyword>
<dbReference type="Proteomes" id="UP001062846">
    <property type="component" value="Chromosome 2"/>
</dbReference>
<comment type="caution">
    <text evidence="1">The sequence shown here is derived from an EMBL/GenBank/DDBJ whole genome shotgun (WGS) entry which is preliminary data.</text>
</comment>
<reference evidence="1" key="1">
    <citation type="submission" date="2022-02" db="EMBL/GenBank/DDBJ databases">
        <title>Plant Genome Project.</title>
        <authorList>
            <person name="Zhang R.-G."/>
        </authorList>
    </citation>
    <scope>NUCLEOTIDE SEQUENCE</scope>
    <source>
        <strain evidence="1">AT1</strain>
    </source>
</reference>
<proteinExistence type="predicted"/>
<sequence>MQGAKEYTPALTMKVIEEGRYSVDFHAKLSSLQAFSICVAMLHCTQASSAVRWERDKQSLQCNPLRVFIEEEVKNIIEAVAKEEERKVVKKMEEIPPSFKPNPPFSPIARV</sequence>
<dbReference type="EMBL" id="CM046389">
    <property type="protein sequence ID" value="KAI8569581.1"/>
    <property type="molecule type" value="Genomic_DNA"/>
</dbReference>
<organism evidence="1 2">
    <name type="scientific">Rhododendron molle</name>
    <name type="common">Chinese azalea</name>
    <name type="synonym">Azalea mollis</name>
    <dbReference type="NCBI Taxonomy" id="49168"/>
    <lineage>
        <taxon>Eukaryota</taxon>
        <taxon>Viridiplantae</taxon>
        <taxon>Streptophyta</taxon>
        <taxon>Embryophyta</taxon>
        <taxon>Tracheophyta</taxon>
        <taxon>Spermatophyta</taxon>
        <taxon>Magnoliopsida</taxon>
        <taxon>eudicotyledons</taxon>
        <taxon>Gunneridae</taxon>
        <taxon>Pentapetalae</taxon>
        <taxon>asterids</taxon>
        <taxon>Ericales</taxon>
        <taxon>Ericaceae</taxon>
        <taxon>Ericoideae</taxon>
        <taxon>Rhodoreae</taxon>
        <taxon>Rhododendron</taxon>
    </lineage>
</organism>